<name>A0A9X8Y758_9FIRM</name>
<dbReference type="RefSeq" id="WP_341456001.1">
    <property type="nucleotide sequence ID" value="NZ_JADNAH010000015.1"/>
</dbReference>
<dbReference type="PANTHER" id="PTHR30269:SF0">
    <property type="entry name" value="MEMBRANE TRANSPORTER PROTEIN YFCA-RELATED"/>
    <property type="match status" value="1"/>
</dbReference>
<feature type="transmembrane region" description="Helical" evidence="8">
    <location>
        <begin position="6"/>
        <end position="27"/>
    </location>
</feature>
<sequence>MDLETSLNMFLIVCPLVFLAGVVDSIAGGGGLISLPAYLIAGVPPHLALGTNKLSSAVGTVVSTVRYCRNMPIRPLLALLSIAFALIGSVCGSNLALLADEGLLRNLMIFVLPVVAVVVLSNKRAPAAEESPYSTARLAASMSGIAFVIGGYDGFYGPGTGTFLLLLFMGLCKLGVRQSSAYTKVVNLSSNLAALTVFLLSGKVVVPLGLCAAAFSIAGHYIGAGIVLKRGYRAVRPVVLVVLALLFIKLVLG</sequence>
<feature type="transmembrane region" description="Helical" evidence="8">
    <location>
        <begin position="197"/>
        <end position="222"/>
    </location>
</feature>
<evidence type="ECO:0000256" key="5">
    <source>
        <dbReference type="ARBA" id="ARBA00022692"/>
    </source>
</evidence>
<keyword evidence="4 8" id="KW-1003">Cell membrane</keyword>
<dbReference type="AlphaFoldDB" id="A0A9X8Y758"/>
<proteinExistence type="inferred from homology"/>
<feature type="transmembrane region" description="Helical" evidence="8">
    <location>
        <begin position="158"/>
        <end position="176"/>
    </location>
</feature>
<dbReference type="InterPro" id="IPR002781">
    <property type="entry name" value="TM_pro_TauE-like"/>
</dbReference>
<reference evidence="9 10" key="1">
    <citation type="submission" date="2019-03" db="EMBL/GenBank/DDBJ databases">
        <title>Genomic Encyclopedia of Type Strains, Phase IV (KMG-IV): sequencing the most valuable type-strain genomes for metagenomic binning, comparative biology and taxonomic classification.</title>
        <authorList>
            <person name="Goeker M."/>
        </authorList>
    </citation>
    <scope>NUCLEOTIDE SEQUENCE [LARGE SCALE GENOMIC DNA]</scope>
    <source>
        <strain evidence="9 10">DSM 100433</strain>
    </source>
</reference>
<evidence type="ECO:0000256" key="3">
    <source>
        <dbReference type="ARBA" id="ARBA00022448"/>
    </source>
</evidence>
<keyword evidence="5 8" id="KW-0812">Transmembrane</keyword>
<feature type="transmembrane region" description="Helical" evidence="8">
    <location>
        <begin position="103"/>
        <end position="122"/>
    </location>
</feature>
<dbReference type="Pfam" id="PF01925">
    <property type="entry name" value="TauE"/>
    <property type="match status" value="1"/>
</dbReference>
<keyword evidence="10" id="KW-1185">Reference proteome</keyword>
<evidence type="ECO:0000256" key="1">
    <source>
        <dbReference type="ARBA" id="ARBA00004651"/>
    </source>
</evidence>
<accession>A0A9X8Y758</accession>
<organism evidence="9 10">
    <name type="scientific">Harryflintia acetispora</name>
    <dbReference type="NCBI Taxonomy" id="1849041"/>
    <lineage>
        <taxon>Bacteria</taxon>
        <taxon>Bacillati</taxon>
        <taxon>Bacillota</taxon>
        <taxon>Clostridia</taxon>
        <taxon>Eubacteriales</taxon>
        <taxon>Oscillospiraceae</taxon>
        <taxon>Harryflintia</taxon>
    </lineage>
</organism>
<keyword evidence="7 8" id="KW-0472">Membrane</keyword>
<dbReference type="GO" id="GO:0005886">
    <property type="term" value="C:plasma membrane"/>
    <property type="evidence" value="ECO:0007669"/>
    <property type="project" value="UniProtKB-SubCell"/>
</dbReference>
<evidence type="ECO:0000256" key="8">
    <source>
        <dbReference type="RuleBase" id="RU363041"/>
    </source>
</evidence>
<evidence type="ECO:0000256" key="2">
    <source>
        <dbReference type="ARBA" id="ARBA00009142"/>
    </source>
</evidence>
<gene>
    <name evidence="9" type="ORF">EDD78_11632</name>
</gene>
<protein>
    <recommendedName>
        <fullName evidence="8">Probable membrane transporter protein</fullName>
    </recommendedName>
</protein>
<keyword evidence="3" id="KW-0813">Transport</keyword>
<evidence type="ECO:0000256" key="7">
    <source>
        <dbReference type="ARBA" id="ARBA00023136"/>
    </source>
</evidence>
<comment type="subcellular location">
    <subcellularLocation>
        <location evidence="1 8">Cell membrane</location>
        <topology evidence="1 8">Multi-pass membrane protein</topology>
    </subcellularLocation>
</comment>
<evidence type="ECO:0000313" key="10">
    <source>
        <dbReference type="Proteomes" id="UP000294682"/>
    </source>
</evidence>
<keyword evidence="6 8" id="KW-1133">Transmembrane helix</keyword>
<comment type="caution">
    <text evidence="9">The sequence shown here is derived from an EMBL/GenBank/DDBJ whole genome shotgun (WGS) entry which is preliminary data.</text>
</comment>
<evidence type="ECO:0000256" key="4">
    <source>
        <dbReference type="ARBA" id="ARBA00022475"/>
    </source>
</evidence>
<dbReference type="InterPro" id="IPR052017">
    <property type="entry name" value="TSUP"/>
</dbReference>
<evidence type="ECO:0000313" key="9">
    <source>
        <dbReference type="EMBL" id="TCL41034.1"/>
    </source>
</evidence>
<feature type="transmembrane region" description="Helical" evidence="8">
    <location>
        <begin position="234"/>
        <end position="252"/>
    </location>
</feature>
<evidence type="ECO:0000256" key="6">
    <source>
        <dbReference type="ARBA" id="ARBA00022989"/>
    </source>
</evidence>
<dbReference type="EMBL" id="SLUK01000016">
    <property type="protein sequence ID" value="TCL41034.1"/>
    <property type="molecule type" value="Genomic_DNA"/>
</dbReference>
<dbReference type="Proteomes" id="UP000294682">
    <property type="component" value="Unassembled WGS sequence"/>
</dbReference>
<feature type="transmembrane region" description="Helical" evidence="8">
    <location>
        <begin position="76"/>
        <end position="97"/>
    </location>
</feature>
<dbReference type="PANTHER" id="PTHR30269">
    <property type="entry name" value="TRANSMEMBRANE PROTEIN YFCA"/>
    <property type="match status" value="1"/>
</dbReference>
<comment type="similarity">
    <text evidence="2 8">Belongs to the 4-toluene sulfonate uptake permease (TSUP) (TC 2.A.102) family.</text>
</comment>